<dbReference type="InterPro" id="IPR013766">
    <property type="entry name" value="Thioredoxin_domain"/>
</dbReference>
<sequence>MKKYILLAIVGLLLMSCFEDKGNYSYTVGEQITVSGVEKEYLRYFMNDRLVVRPEVCSTDPDARFEYLWTISAQRRLGDTLTLDKVLDTLVNWEPNQNYTLVLAVTNMNSGYTVYQEAELIVGTPYSRGWYVLKDDGQQTDIDLYSEQGKLSNILFAVNGQNLKGKAQKLSFIASHQVFDEEQNKYTARKTLFALTDRDLLGIDISRAGINRTYENIFYEVPEHPRPQMMFETMMCSYFLNDGKVYSIFNMSDNSGKFGLPANIGKLKEIFRQGIRDVEQWGGEEPDFIREWKSRLRRMYWEAIVATYNVMRYEHWQRPRTLLRAIGRMPFRDTAFFKTSEGRVWIYNYLLAQEEEGRFRFTLSDYLLKKAKCIPNRSIGEEYLLRELSRRVDNRELLCLSETLECCAPWIKSRKGKILFQEICSKAGEQIKNDTLNGEGCAFIFEDQDGVKVSSETFRGKYIYLDIWATWCGPCKQEMPYMQKLEQQYRGEKIVFVSLSMDRWTEKEKWKLYLAEHRIQGVTLIAPEGFKSSFIRKYGVTGIPRFMLIGPDGKMMAHNCWRPSDPRTELLLKKLLSAKN</sequence>
<dbReference type="GO" id="GO:0017004">
    <property type="term" value="P:cytochrome complex assembly"/>
    <property type="evidence" value="ECO:0007669"/>
    <property type="project" value="UniProtKB-KW"/>
</dbReference>
<dbReference type="EMBL" id="QSCO01000008">
    <property type="protein sequence ID" value="RGY07428.1"/>
    <property type="molecule type" value="Genomic_DNA"/>
</dbReference>
<proteinExistence type="predicted"/>
<keyword evidence="4" id="KW-0676">Redox-active center</keyword>
<dbReference type="Gene3D" id="3.40.30.10">
    <property type="entry name" value="Glutaredoxin"/>
    <property type="match status" value="1"/>
</dbReference>
<dbReference type="RefSeq" id="WP_118103566.1">
    <property type="nucleotide sequence ID" value="NZ_QSCO01000008.1"/>
</dbReference>
<dbReference type="PANTHER" id="PTHR42852:SF6">
    <property type="entry name" value="THIOL:DISULFIDE INTERCHANGE PROTEIN DSBE"/>
    <property type="match status" value="1"/>
</dbReference>
<evidence type="ECO:0000313" key="6">
    <source>
        <dbReference type="EMBL" id="RGY07428.1"/>
    </source>
</evidence>
<accession>A0A413ID63</accession>
<name>A0A413ID63_9BACT</name>
<dbReference type="Pfam" id="PF13905">
    <property type="entry name" value="Thioredoxin_8"/>
    <property type="match status" value="1"/>
</dbReference>
<gene>
    <name evidence="6" type="ORF">DXA53_07160</name>
</gene>
<dbReference type="InterPro" id="IPR032183">
    <property type="entry name" value="PKD-like"/>
</dbReference>
<dbReference type="Proteomes" id="UP000284434">
    <property type="component" value="Unassembled WGS sequence"/>
</dbReference>
<evidence type="ECO:0000256" key="4">
    <source>
        <dbReference type="ARBA" id="ARBA00023284"/>
    </source>
</evidence>
<dbReference type="InterPro" id="IPR012336">
    <property type="entry name" value="Thioredoxin-like_fold"/>
</dbReference>
<feature type="domain" description="Thioredoxin" evidence="5">
    <location>
        <begin position="434"/>
        <end position="580"/>
    </location>
</feature>
<dbReference type="PANTHER" id="PTHR42852">
    <property type="entry name" value="THIOL:DISULFIDE INTERCHANGE PROTEIN DSBE"/>
    <property type="match status" value="1"/>
</dbReference>
<dbReference type="SUPFAM" id="SSF52833">
    <property type="entry name" value="Thioredoxin-like"/>
    <property type="match status" value="1"/>
</dbReference>
<dbReference type="CDD" id="cd02966">
    <property type="entry name" value="TlpA_like_family"/>
    <property type="match status" value="1"/>
</dbReference>
<evidence type="ECO:0000313" key="7">
    <source>
        <dbReference type="Proteomes" id="UP000284434"/>
    </source>
</evidence>
<dbReference type="GO" id="GO:0030313">
    <property type="term" value="C:cell envelope"/>
    <property type="evidence" value="ECO:0007669"/>
    <property type="project" value="UniProtKB-SubCell"/>
</dbReference>
<evidence type="ECO:0000259" key="5">
    <source>
        <dbReference type="PROSITE" id="PS51352"/>
    </source>
</evidence>
<reference evidence="6 7" key="1">
    <citation type="submission" date="2018-08" db="EMBL/GenBank/DDBJ databases">
        <title>A genome reference for cultivated species of the human gut microbiota.</title>
        <authorList>
            <person name="Zou Y."/>
            <person name="Xue W."/>
            <person name="Luo G."/>
        </authorList>
    </citation>
    <scope>NUCLEOTIDE SEQUENCE [LARGE SCALE GENOMIC DNA]</scope>
    <source>
        <strain evidence="6 7">OF03-11</strain>
    </source>
</reference>
<dbReference type="AlphaFoldDB" id="A0A413ID63"/>
<keyword evidence="3" id="KW-1015">Disulfide bond</keyword>
<protein>
    <recommendedName>
        <fullName evidence="5">Thioredoxin domain-containing protein</fullName>
    </recommendedName>
</protein>
<dbReference type="PROSITE" id="PS51352">
    <property type="entry name" value="THIOREDOXIN_2"/>
    <property type="match status" value="1"/>
</dbReference>
<evidence type="ECO:0000256" key="1">
    <source>
        <dbReference type="ARBA" id="ARBA00004196"/>
    </source>
</evidence>
<dbReference type="InterPro" id="IPR036249">
    <property type="entry name" value="Thioredoxin-like_sf"/>
</dbReference>
<dbReference type="Pfam" id="PF16407">
    <property type="entry name" value="PKD_2"/>
    <property type="match status" value="1"/>
</dbReference>
<comment type="subcellular location">
    <subcellularLocation>
        <location evidence="1">Cell envelope</location>
    </subcellularLocation>
</comment>
<dbReference type="InterPro" id="IPR050553">
    <property type="entry name" value="Thioredoxin_ResA/DsbE_sf"/>
</dbReference>
<keyword evidence="2" id="KW-0201">Cytochrome c-type biogenesis</keyword>
<organism evidence="6 7">
    <name type="scientific">Odoribacter splanchnicus</name>
    <dbReference type="NCBI Taxonomy" id="28118"/>
    <lineage>
        <taxon>Bacteria</taxon>
        <taxon>Pseudomonadati</taxon>
        <taxon>Bacteroidota</taxon>
        <taxon>Bacteroidia</taxon>
        <taxon>Bacteroidales</taxon>
        <taxon>Odoribacteraceae</taxon>
        <taxon>Odoribacter</taxon>
    </lineage>
</organism>
<evidence type="ECO:0000256" key="3">
    <source>
        <dbReference type="ARBA" id="ARBA00023157"/>
    </source>
</evidence>
<evidence type="ECO:0000256" key="2">
    <source>
        <dbReference type="ARBA" id="ARBA00022748"/>
    </source>
</evidence>
<dbReference type="PROSITE" id="PS51257">
    <property type="entry name" value="PROKAR_LIPOPROTEIN"/>
    <property type="match status" value="1"/>
</dbReference>
<comment type="caution">
    <text evidence="6">The sequence shown here is derived from an EMBL/GenBank/DDBJ whole genome shotgun (WGS) entry which is preliminary data.</text>
</comment>